<dbReference type="InterPro" id="IPR048940">
    <property type="entry name" value="ATG5_HBR"/>
</dbReference>
<evidence type="ECO:0000256" key="1">
    <source>
        <dbReference type="ARBA" id="ARBA00004623"/>
    </source>
</evidence>
<evidence type="ECO:0000259" key="7">
    <source>
        <dbReference type="Pfam" id="PF04106"/>
    </source>
</evidence>
<dbReference type="InterPro" id="IPR007239">
    <property type="entry name" value="Atg5"/>
</dbReference>
<dbReference type="InterPro" id="IPR042527">
    <property type="entry name" value="Atg5_UblA_dom_sf"/>
</dbReference>
<dbReference type="GO" id="GO:0005776">
    <property type="term" value="C:autophagosome"/>
    <property type="evidence" value="ECO:0007669"/>
    <property type="project" value="TreeGrafter"/>
</dbReference>
<keyword evidence="6" id="KW-0472">Membrane</keyword>
<dbReference type="Proteomes" id="UP000275385">
    <property type="component" value="Unassembled WGS sequence"/>
</dbReference>
<dbReference type="PANTHER" id="PTHR13040">
    <property type="entry name" value="AUTOPHAGY PROTEIN 5"/>
    <property type="match status" value="1"/>
</dbReference>
<dbReference type="InterPro" id="IPR042526">
    <property type="entry name" value="Atg5_HR"/>
</dbReference>
<comment type="subunit">
    <text evidence="6">Conjugated with ATG12.</text>
</comment>
<dbReference type="AlphaFoldDB" id="A0A420YNL0"/>
<dbReference type="EMBL" id="QVQW01000001">
    <property type="protein sequence ID" value="RKU49450.1"/>
    <property type="molecule type" value="Genomic_DNA"/>
</dbReference>
<evidence type="ECO:0000313" key="11">
    <source>
        <dbReference type="Proteomes" id="UP000275385"/>
    </source>
</evidence>
<dbReference type="Gene3D" id="3.10.20.620">
    <property type="match status" value="1"/>
</dbReference>
<dbReference type="GO" id="GO:0034274">
    <property type="term" value="C:Atg12-Atg5-Atg16 complex"/>
    <property type="evidence" value="ECO:0007669"/>
    <property type="project" value="TreeGrafter"/>
</dbReference>
<evidence type="ECO:0000256" key="3">
    <source>
        <dbReference type="ARBA" id="ARBA00022499"/>
    </source>
</evidence>
<feature type="domain" description="Autophagy protein ATG5 UblA" evidence="9">
    <location>
        <begin position="36"/>
        <end position="99"/>
    </location>
</feature>
<comment type="caution">
    <text evidence="10">The sequence shown here is derived from an EMBL/GenBank/DDBJ whole genome shotgun (WGS) entry which is preliminary data.</text>
</comment>
<dbReference type="InterPro" id="IPR048318">
    <property type="entry name" value="ATG5_UblB"/>
</dbReference>
<evidence type="ECO:0000313" key="10">
    <source>
        <dbReference type="EMBL" id="RKU49450.1"/>
    </source>
</evidence>
<reference evidence="10 11" key="1">
    <citation type="submission" date="2018-08" db="EMBL/GenBank/DDBJ databases">
        <title>Draft genome of the lignicolous fungus Coniochaeta pulveracea.</title>
        <authorList>
            <person name="Borstlap C.J."/>
            <person name="De Witt R.N."/>
            <person name="Botha A."/>
            <person name="Volschenk H."/>
        </authorList>
    </citation>
    <scope>NUCLEOTIDE SEQUENCE [LARGE SCALE GENOMIC DNA]</scope>
    <source>
        <strain evidence="10 11">CAB683</strain>
    </source>
</reference>
<keyword evidence="6" id="KW-0813">Transport</keyword>
<keyword evidence="11" id="KW-1185">Reference proteome</keyword>
<keyword evidence="5 6" id="KW-0072">Autophagy</keyword>
<sequence>MTSNITSPAPRSSSNVSLPETLWSLTIPLLISHPSSPNPPFITTLPRFSYLSLLLPRLTSYFNLPCSSFHHEEIQLRNLPLGLLVDLYQPGSLPWKLTLGRGPEWDIGDTFLNGAKEADFVRFGTAKGIMGMSKADTEGLWNGVVDNDFAAFNKIQTRLLNPPNPLKSIPLRFYIPSPTSTSRVPSSPAPAFDFKVLQTLIPPRTASRAPQTLGSALRTLIPTLFPSSRDPVLANVIMHGAAVPFSAPLEELMREAAYPDGWVCLIVVLL</sequence>
<name>A0A420YNL0_9PEZI</name>
<dbReference type="InterPro" id="IPR048939">
    <property type="entry name" value="ATG5_UblA"/>
</dbReference>
<evidence type="ECO:0000256" key="2">
    <source>
        <dbReference type="ARBA" id="ARBA00006910"/>
    </source>
</evidence>
<comment type="subcellular location">
    <subcellularLocation>
        <location evidence="1 6">Preautophagosomal structure membrane</location>
        <topology evidence="1 6">Peripheral membrane protein</topology>
    </subcellularLocation>
</comment>
<keyword evidence="3 6" id="KW-1017">Isopeptide bond</keyword>
<comment type="function">
    <text evidence="6">Involved in cytoplasm to vacuole transport (Cvt) and autophagic vesicle formation.</text>
</comment>
<evidence type="ECO:0000256" key="6">
    <source>
        <dbReference type="RuleBase" id="RU361202"/>
    </source>
</evidence>
<evidence type="ECO:0000256" key="5">
    <source>
        <dbReference type="ARBA" id="ARBA00023006"/>
    </source>
</evidence>
<evidence type="ECO:0000259" key="8">
    <source>
        <dbReference type="Pfam" id="PF20637"/>
    </source>
</evidence>
<dbReference type="PANTHER" id="PTHR13040:SF2">
    <property type="entry name" value="AUTOPHAGY PROTEIN 5"/>
    <property type="match status" value="1"/>
</dbReference>
<evidence type="ECO:0000259" key="9">
    <source>
        <dbReference type="Pfam" id="PF20638"/>
    </source>
</evidence>
<organism evidence="10 11">
    <name type="scientific">Coniochaeta pulveracea</name>
    <dbReference type="NCBI Taxonomy" id="177199"/>
    <lineage>
        <taxon>Eukaryota</taxon>
        <taxon>Fungi</taxon>
        <taxon>Dikarya</taxon>
        <taxon>Ascomycota</taxon>
        <taxon>Pezizomycotina</taxon>
        <taxon>Sordariomycetes</taxon>
        <taxon>Sordariomycetidae</taxon>
        <taxon>Coniochaetales</taxon>
        <taxon>Coniochaetaceae</taxon>
        <taxon>Coniochaeta</taxon>
    </lineage>
</organism>
<feature type="domain" description="Autophagy protein ATG5 UblB" evidence="7">
    <location>
        <begin position="168"/>
        <end position="267"/>
    </location>
</feature>
<protein>
    <recommendedName>
        <fullName evidence="6">Autophagy protein 5</fullName>
    </recommendedName>
</protein>
<dbReference type="Pfam" id="PF04106">
    <property type="entry name" value="ATG5_UblB"/>
    <property type="match status" value="1"/>
</dbReference>
<proteinExistence type="inferred from homology"/>
<evidence type="ECO:0000256" key="4">
    <source>
        <dbReference type="ARBA" id="ARBA00022843"/>
    </source>
</evidence>
<dbReference type="Pfam" id="PF20637">
    <property type="entry name" value="ATG5_HBR"/>
    <property type="match status" value="1"/>
</dbReference>
<comment type="similarity">
    <text evidence="2 6">Belongs to the ATG5 family.</text>
</comment>
<dbReference type="GO" id="GO:0061908">
    <property type="term" value="C:phagophore"/>
    <property type="evidence" value="ECO:0007669"/>
    <property type="project" value="TreeGrafter"/>
</dbReference>
<accession>A0A420YNL0</accession>
<gene>
    <name evidence="10" type="primary">ATG5</name>
    <name evidence="10" type="ORF">DL546_007456</name>
</gene>
<feature type="domain" description="Autophagy protein ATG5 alpha-helical bundle region" evidence="8">
    <location>
        <begin position="109"/>
        <end position="161"/>
    </location>
</feature>
<dbReference type="GO" id="GO:0006995">
    <property type="term" value="P:cellular response to nitrogen starvation"/>
    <property type="evidence" value="ECO:0007669"/>
    <property type="project" value="TreeGrafter"/>
</dbReference>
<dbReference type="GO" id="GO:0034045">
    <property type="term" value="C:phagophore assembly site membrane"/>
    <property type="evidence" value="ECO:0007669"/>
    <property type="project" value="UniProtKB-SubCell"/>
</dbReference>
<dbReference type="GO" id="GO:0044233">
    <property type="term" value="C:mitochondria-associated endoplasmic reticulum membrane contact site"/>
    <property type="evidence" value="ECO:0007669"/>
    <property type="project" value="TreeGrafter"/>
</dbReference>
<dbReference type="OrthoDB" id="272162at2759"/>
<dbReference type="GO" id="GO:0019776">
    <property type="term" value="F:Atg8-family ligase activity"/>
    <property type="evidence" value="ECO:0007669"/>
    <property type="project" value="TreeGrafter"/>
</dbReference>
<dbReference type="GO" id="GO:0034727">
    <property type="term" value="P:piecemeal microautophagy of the nucleus"/>
    <property type="evidence" value="ECO:0007669"/>
    <property type="project" value="TreeGrafter"/>
</dbReference>
<dbReference type="Gene3D" id="1.10.246.190">
    <property type="entry name" value="Autophagy protein Apg5, helix rich domain"/>
    <property type="match status" value="1"/>
</dbReference>
<dbReference type="GO" id="GO:0000422">
    <property type="term" value="P:autophagy of mitochondrion"/>
    <property type="evidence" value="ECO:0007669"/>
    <property type="project" value="TreeGrafter"/>
</dbReference>
<keyword evidence="4 6" id="KW-0832">Ubl conjugation</keyword>
<dbReference type="Gene3D" id="3.10.20.90">
    <property type="entry name" value="Phosphatidylinositol 3-kinase Catalytic Subunit, Chain A, domain 1"/>
    <property type="match status" value="1"/>
</dbReference>
<dbReference type="STRING" id="177199.A0A420YNL0"/>
<dbReference type="Pfam" id="PF20638">
    <property type="entry name" value="ATG5_UblA"/>
    <property type="match status" value="1"/>
</dbReference>